<reference evidence="10" key="1">
    <citation type="submission" date="2020-03" db="EMBL/GenBank/DDBJ databases">
        <title>Transcriptomic Profiling of the Digestive Tract of the Rat Flea, Xenopsylla cheopis, Following Blood Feeding and Infection with Yersinia pestis.</title>
        <authorList>
            <person name="Bland D.M."/>
            <person name="Martens C.A."/>
            <person name="Virtaneva K."/>
            <person name="Kanakabandi K."/>
            <person name="Long D."/>
            <person name="Rosenke R."/>
            <person name="Saturday G.A."/>
            <person name="Hoyt F.H."/>
            <person name="Bruno D.P."/>
            <person name="Ribeiro J.M.C."/>
            <person name="Hinnebusch J."/>
        </authorList>
    </citation>
    <scope>NUCLEOTIDE SEQUENCE</scope>
</reference>
<comment type="subunit">
    <text evidence="9">Component of the mitochondrial contact site and cristae organizing system (MICOS) complex.</text>
</comment>
<keyword evidence="7 9" id="KW-0496">Mitochondrion</keyword>
<dbReference type="EMBL" id="GIIL01001684">
    <property type="protein sequence ID" value="NOV45410.1"/>
    <property type="molecule type" value="Transcribed_RNA"/>
</dbReference>
<dbReference type="PANTHER" id="PTHR21304:SF0">
    <property type="entry name" value="MICOS COMPLEX SUBUNIT MIC10"/>
    <property type="match status" value="1"/>
</dbReference>
<comment type="function">
    <text evidence="1 9">Component of the MICOS complex, a large protein complex of the mitochondrial inner membrane that plays crucial roles in the maintenance of crista junctions, inner membrane architecture, and formation of contact sites to the outer membrane.</text>
</comment>
<evidence type="ECO:0000256" key="6">
    <source>
        <dbReference type="ARBA" id="ARBA00022989"/>
    </source>
</evidence>
<feature type="transmembrane region" description="Helical" evidence="9">
    <location>
        <begin position="20"/>
        <end position="39"/>
    </location>
</feature>
<dbReference type="PANTHER" id="PTHR21304">
    <property type="entry name" value="MICOS COMPLEX SUBUNIT MIC10"/>
    <property type="match status" value="1"/>
</dbReference>
<accession>A0A6M2DID3</accession>
<keyword evidence="5 9" id="KW-0999">Mitochondrion inner membrane</keyword>
<keyword evidence="6 9" id="KW-1133">Transmembrane helix</keyword>
<comment type="similarity">
    <text evidence="3 9">Belongs to the MICOS complex subunit Mic10 family.</text>
</comment>
<evidence type="ECO:0000256" key="8">
    <source>
        <dbReference type="ARBA" id="ARBA00023136"/>
    </source>
</evidence>
<keyword evidence="4 9" id="KW-0812">Transmembrane</keyword>
<dbReference type="AlphaFoldDB" id="A0A6M2DID3"/>
<keyword evidence="8 9" id="KW-0472">Membrane</keyword>
<evidence type="ECO:0000256" key="7">
    <source>
        <dbReference type="ARBA" id="ARBA00023128"/>
    </source>
</evidence>
<dbReference type="GO" id="GO:0061617">
    <property type="term" value="C:MICOS complex"/>
    <property type="evidence" value="ECO:0007669"/>
    <property type="project" value="UniProtKB-UniRule"/>
</dbReference>
<evidence type="ECO:0000256" key="5">
    <source>
        <dbReference type="ARBA" id="ARBA00022792"/>
    </source>
</evidence>
<sequence>MTTHIEDELSRRWDRCMKDGLIKFGGGIAIGTVFSVLFFKRKKWPIILGGGFGIGLAYSNCERDVNALFTTGSKGPCDSVKA</sequence>
<evidence type="ECO:0000256" key="3">
    <source>
        <dbReference type="ARBA" id="ARBA00006792"/>
    </source>
</evidence>
<evidence type="ECO:0000256" key="9">
    <source>
        <dbReference type="RuleBase" id="RU363011"/>
    </source>
</evidence>
<evidence type="ECO:0000256" key="2">
    <source>
        <dbReference type="ARBA" id="ARBA00004434"/>
    </source>
</evidence>
<evidence type="ECO:0000256" key="1">
    <source>
        <dbReference type="ARBA" id="ARBA00002689"/>
    </source>
</evidence>
<dbReference type="Pfam" id="PF04418">
    <property type="entry name" value="DUF543"/>
    <property type="match status" value="1"/>
</dbReference>
<evidence type="ECO:0000313" key="10">
    <source>
        <dbReference type="EMBL" id="NOV45410.1"/>
    </source>
</evidence>
<name>A0A6M2DID3_XENCH</name>
<protein>
    <recommendedName>
        <fullName evidence="9">MICOS complex subunit MIC10</fullName>
    </recommendedName>
</protein>
<comment type="subcellular location">
    <subcellularLocation>
        <location evidence="2 9">Mitochondrion inner membrane</location>
        <topology evidence="2 9">Single-pass membrane protein</topology>
    </subcellularLocation>
</comment>
<evidence type="ECO:0000256" key="4">
    <source>
        <dbReference type="ARBA" id="ARBA00022692"/>
    </source>
</evidence>
<organism evidence="10">
    <name type="scientific">Xenopsylla cheopis</name>
    <name type="common">Oriental rat flea</name>
    <name type="synonym">Pulex cheopis</name>
    <dbReference type="NCBI Taxonomy" id="163159"/>
    <lineage>
        <taxon>Eukaryota</taxon>
        <taxon>Metazoa</taxon>
        <taxon>Ecdysozoa</taxon>
        <taxon>Arthropoda</taxon>
        <taxon>Hexapoda</taxon>
        <taxon>Insecta</taxon>
        <taxon>Pterygota</taxon>
        <taxon>Neoptera</taxon>
        <taxon>Endopterygota</taxon>
        <taxon>Siphonaptera</taxon>
        <taxon>Pulicidae</taxon>
        <taxon>Xenopsyllinae</taxon>
        <taxon>Xenopsylla</taxon>
    </lineage>
</organism>
<dbReference type="InterPro" id="IPR007512">
    <property type="entry name" value="Mic10"/>
</dbReference>
<proteinExistence type="inferred from homology"/>